<dbReference type="Gene3D" id="3.40.50.2300">
    <property type="match status" value="1"/>
</dbReference>
<dbReference type="AlphaFoldDB" id="H1XSI7"/>
<dbReference type="RefSeq" id="WP_006929893.1">
    <property type="nucleotide sequence ID" value="NZ_CM001402.1"/>
</dbReference>
<dbReference type="OrthoDB" id="9784339at2"/>
<dbReference type="Proteomes" id="UP000183868">
    <property type="component" value="Chromosome"/>
</dbReference>
<dbReference type="EMBL" id="CP018099">
    <property type="protein sequence ID" value="APF18541.1"/>
    <property type="molecule type" value="Genomic_DNA"/>
</dbReference>
<organism evidence="4 5">
    <name type="scientific">Caldithrix abyssi DSM 13497</name>
    <dbReference type="NCBI Taxonomy" id="880073"/>
    <lineage>
        <taxon>Bacteria</taxon>
        <taxon>Pseudomonadati</taxon>
        <taxon>Calditrichota</taxon>
        <taxon>Calditrichia</taxon>
        <taxon>Calditrichales</taxon>
        <taxon>Calditrichaceae</taxon>
        <taxon>Caldithrix</taxon>
    </lineage>
</organism>
<dbReference type="CDD" id="cd16345">
    <property type="entry name" value="LMWP_ArsC"/>
    <property type="match status" value="1"/>
</dbReference>
<feature type="domain" description="Phosphotyrosine protein phosphatase I" evidence="2">
    <location>
        <begin position="2"/>
        <end position="136"/>
    </location>
</feature>
<evidence type="ECO:0000256" key="1">
    <source>
        <dbReference type="ARBA" id="ARBA00022849"/>
    </source>
</evidence>
<dbReference type="SUPFAM" id="SSF52788">
    <property type="entry name" value="Phosphotyrosine protein phosphatases I"/>
    <property type="match status" value="1"/>
</dbReference>
<reference evidence="3 6" key="2">
    <citation type="submission" date="2016-11" db="EMBL/GenBank/DDBJ databases">
        <title>Genomic analysis of Caldithrix abyssi and proposal of a novel bacterial phylum Caldithrichaeota.</title>
        <authorList>
            <person name="Kublanov I."/>
            <person name="Sigalova O."/>
            <person name="Gavrilov S."/>
            <person name="Lebedinsky A."/>
            <person name="Ivanova N."/>
            <person name="Daum C."/>
            <person name="Reddy T."/>
            <person name="Klenk H.P."/>
            <person name="Goker M."/>
            <person name="Reva O."/>
            <person name="Miroshnichenko M."/>
            <person name="Kyprides N."/>
            <person name="Woyke T."/>
            <person name="Gelfand M."/>
        </authorList>
    </citation>
    <scope>NUCLEOTIDE SEQUENCE [LARGE SCALE GENOMIC DNA]</scope>
    <source>
        <strain evidence="3 6">LF13</strain>
    </source>
</reference>
<evidence type="ECO:0000313" key="5">
    <source>
        <dbReference type="Proteomes" id="UP000004671"/>
    </source>
</evidence>
<dbReference type="InterPro" id="IPR036196">
    <property type="entry name" value="Ptyr_pPase_sf"/>
</dbReference>
<evidence type="ECO:0000259" key="2">
    <source>
        <dbReference type="SMART" id="SM00226"/>
    </source>
</evidence>
<keyword evidence="1" id="KW-0059">Arsenical resistance</keyword>
<dbReference type="PaxDb" id="880073-Calab_2928"/>
<dbReference type="InterPro" id="IPR023485">
    <property type="entry name" value="Ptyr_pPase"/>
</dbReference>
<evidence type="ECO:0000313" key="3">
    <source>
        <dbReference type="EMBL" id="APF18541.1"/>
    </source>
</evidence>
<dbReference type="PANTHER" id="PTHR43428">
    <property type="entry name" value="ARSENATE REDUCTASE"/>
    <property type="match status" value="1"/>
</dbReference>
<dbReference type="Proteomes" id="UP000004671">
    <property type="component" value="Chromosome"/>
</dbReference>
<dbReference type="HOGENOM" id="CLU_071415_3_2_0"/>
<name>H1XSI7_CALAY</name>
<keyword evidence="5" id="KW-1185">Reference proteome</keyword>
<proteinExistence type="predicted"/>
<dbReference type="Pfam" id="PF01451">
    <property type="entry name" value="LMWPc"/>
    <property type="match status" value="1"/>
</dbReference>
<gene>
    <name evidence="3" type="ORF">Cabys_1792</name>
    <name evidence="4" type="ORF">Calab_2928</name>
</gene>
<evidence type="ECO:0000313" key="6">
    <source>
        <dbReference type="Proteomes" id="UP000183868"/>
    </source>
</evidence>
<dbReference type="PANTHER" id="PTHR43428:SF1">
    <property type="entry name" value="ARSENATE REDUCTASE"/>
    <property type="match status" value="1"/>
</dbReference>
<accession>H1XSI7</accession>
<protein>
    <submittedName>
        <fullName evidence="4">Protein tyrosine phosphatase</fullName>
    </submittedName>
</protein>
<dbReference type="EMBL" id="CM001402">
    <property type="protein sequence ID" value="EHO42535.1"/>
    <property type="molecule type" value="Genomic_DNA"/>
</dbReference>
<dbReference type="GO" id="GO:0046685">
    <property type="term" value="P:response to arsenic-containing substance"/>
    <property type="evidence" value="ECO:0007669"/>
    <property type="project" value="UniProtKB-KW"/>
</dbReference>
<dbReference type="SMART" id="SM00226">
    <property type="entry name" value="LMWPc"/>
    <property type="match status" value="1"/>
</dbReference>
<dbReference type="STRING" id="880073.Cabys_1792"/>
<dbReference type="KEGG" id="caby:Cabys_1792"/>
<dbReference type="eggNOG" id="COG0394">
    <property type="taxonomic scope" value="Bacteria"/>
</dbReference>
<sequence length="142" mass="16029" precursor="true">MKRILILCTGNSCRSQMAEGFLKSFDSSLIVYSAGTNPSAHVHPKAIQVMKEAGIDISDGYPKDVDQFINESFDYVITVCDHAKETCPIFNGSVKKRLHIGFEDPAEATGSEEEVLTVFRRVRDEIKDAFYQFYRKEIKKGI</sequence>
<dbReference type="FunCoup" id="H1XSI7">
    <property type="interactions" value="451"/>
</dbReference>
<evidence type="ECO:0000313" key="4">
    <source>
        <dbReference type="EMBL" id="EHO42535.1"/>
    </source>
</evidence>
<reference evidence="4 5" key="1">
    <citation type="submission" date="2011-09" db="EMBL/GenBank/DDBJ databases">
        <title>The permanent draft genome of Caldithrix abyssi DSM 13497.</title>
        <authorList>
            <consortium name="US DOE Joint Genome Institute (JGI-PGF)"/>
            <person name="Lucas S."/>
            <person name="Han J."/>
            <person name="Lapidus A."/>
            <person name="Bruce D."/>
            <person name="Goodwin L."/>
            <person name="Pitluck S."/>
            <person name="Peters L."/>
            <person name="Kyrpides N."/>
            <person name="Mavromatis K."/>
            <person name="Ivanova N."/>
            <person name="Mikhailova N."/>
            <person name="Chertkov O."/>
            <person name="Detter J.C."/>
            <person name="Tapia R."/>
            <person name="Han C."/>
            <person name="Land M."/>
            <person name="Hauser L."/>
            <person name="Markowitz V."/>
            <person name="Cheng J.-F."/>
            <person name="Hugenholtz P."/>
            <person name="Woyke T."/>
            <person name="Wu D."/>
            <person name="Spring S."/>
            <person name="Brambilla E."/>
            <person name="Klenk H.-P."/>
            <person name="Eisen J.A."/>
        </authorList>
    </citation>
    <scope>NUCLEOTIDE SEQUENCE [LARGE SCALE GENOMIC DNA]</scope>
    <source>
        <strain evidence="4 5">DSM 13497</strain>
    </source>
</reference>
<dbReference type="InParanoid" id="H1XSI7"/>